<feature type="compositionally biased region" description="Basic and acidic residues" evidence="1">
    <location>
        <begin position="350"/>
        <end position="363"/>
    </location>
</feature>
<feature type="compositionally biased region" description="Pro residues" evidence="1">
    <location>
        <begin position="14"/>
        <end position="29"/>
    </location>
</feature>
<evidence type="ECO:0000256" key="1">
    <source>
        <dbReference type="SAM" id="MobiDB-lite"/>
    </source>
</evidence>
<protein>
    <submittedName>
        <fullName evidence="2">Uncharacterized protein</fullName>
    </submittedName>
</protein>
<dbReference type="RefSeq" id="WP_342371666.1">
    <property type="nucleotide sequence ID" value="NZ_CP115965.1"/>
</dbReference>
<proteinExistence type="predicted"/>
<accession>A0ABZ3C2L8</accession>
<keyword evidence="3" id="KW-1185">Reference proteome</keyword>
<name>A0ABZ3C2L8_9ACTN</name>
<feature type="region of interest" description="Disordered" evidence="1">
    <location>
        <begin position="11"/>
        <end position="46"/>
    </location>
</feature>
<gene>
    <name evidence="2" type="ORF">PCC79_09395</name>
</gene>
<sequence length="363" mass="39389">MAVLLLALGGCAVTPPPAPTPDVEPPEPTPSATATPTPTPEPPQDGVFPTRIFADDSPFYQTLPDDTPVAEYSDELISGVVRMTQEYYGSPSNPTVDMNYHRYALPMYLATNDDPIAEFTGYNCQDKSDGWDDTLIGTHLADVHIPADAVPDDSTDRSMVIYNVDTDRLTETWVTAKEDDGTWSACWGGSIEDASTSLGQFDRPYGVAAAGVSYAAFQIRPEELQRGYIDHVIGIALPEVKADVYSWPANRTDGTVHGLAIAEGQLLRLPADLNLDDYNLSPLARTIARAAQEYGIMVVDVAGSVTFMAQHEISAAPGAYDDLFRDSSPRSELAGQEGEDPFPIDQLEVLPRDYRAPGTREDD</sequence>
<organism evidence="2 3">
    <name type="scientific">Propioniciclava soli</name>
    <dbReference type="NCBI Taxonomy" id="2775081"/>
    <lineage>
        <taxon>Bacteria</taxon>
        <taxon>Bacillati</taxon>
        <taxon>Actinomycetota</taxon>
        <taxon>Actinomycetes</taxon>
        <taxon>Propionibacteriales</taxon>
        <taxon>Propionibacteriaceae</taxon>
        <taxon>Propioniciclava</taxon>
    </lineage>
</organism>
<dbReference type="Proteomes" id="UP001434337">
    <property type="component" value="Chromosome"/>
</dbReference>
<feature type="region of interest" description="Disordered" evidence="1">
    <location>
        <begin position="324"/>
        <end position="363"/>
    </location>
</feature>
<evidence type="ECO:0000313" key="2">
    <source>
        <dbReference type="EMBL" id="WZW97134.1"/>
    </source>
</evidence>
<dbReference type="EMBL" id="CP115965">
    <property type="protein sequence ID" value="WZW97134.1"/>
    <property type="molecule type" value="Genomic_DNA"/>
</dbReference>
<evidence type="ECO:0000313" key="3">
    <source>
        <dbReference type="Proteomes" id="UP001434337"/>
    </source>
</evidence>
<reference evidence="2 3" key="1">
    <citation type="journal article" date="2023" name="Environ Microbiome">
        <title>A coral-associated actinobacterium mitigates coral bleaching under heat stress.</title>
        <authorList>
            <person name="Li J."/>
            <person name="Zou Y."/>
            <person name="Li Q."/>
            <person name="Zhang J."/>
            <person name="Bourne D.G."/>
            <person name="Lyu Y."/>
            <person name="Liu C."/>
            <person name="Zhang S."/>
        </authorList>
    </citation>
    <scope>NUCLEOTIDE SEQUENCE [LARGE SCALE GENOMIC DNA]</scope>
    <source>
        <strain evidence="2 3">SCSIO 13291</strain>
    </source>
</reference>